<feature type="compositionally biased region" description="Acidic residues" evidence="1">
    <location>
        <begin position="147"/>
        <end position="160"/>
    </location>
</feature>
<reference evidence="2 3" key="1">
    <citation type="submission" date="2015-05" db="EMBL/GenBank/DDBJ databases">
        <title>Genome sequencing and analysis of members of genus Stenotrophomonas.</title>
        <authorList>
            <person name="Patil P.P."/>
            <person name="Midha S."/>
            <person name="Patil P.B."/>
        </authorList>
    </citation>
    <scope>NUCLEOTIDE SEQUENCE [LARGE SCALE GENOMIC DNA]</scope>
    <source>
        <strain evidence="2 3">DSM 21508</strain>
    </source>
</reference>
<accession>A0A0R0CT53</accession>
<feature type="region of interest" description="Disordered" evidence="1">
    <location>
        <begin position="145"/>
        <end position="168"/>
    </location>
</feature>
<dbReference type="RefSeq" id="WP_057508985.1">
    <property type="nucleotide sequence ID" value="NZ_LDJK01000060.1"/>
</dbReference>
<sequence length="673" mass="72600">MPDTAPITDTTHFLPLRRRTLAQHLGRGTPPATPLEQAGLFAAQLCRLHAYPAAQLERLLHDACALFAAGDGSAVIAQLAGSGGEGQPALDAWLADLAMHGVLLAPDEAVERFLAASPDAYPGADFQAACQVTLAEHTIRYPATAAPDDEDEAGDPEPDPDQAPPRATGAIERNGLFTSEQARVLRAIAANPDELIDLDAYAGTGKSHLVLALMEARPGRYTYIAPSRGQVEAFRPRLPAESGTRLLTQIELANLMVQQAARSGRGNGFVPTYRLSTVPAWEITRRIGLQGIGQRVPEQVLMTALEGINRWCASSSPTLQAAHFDRSLPWAMLDAAPYVAAAEHVWRCMFDAGVQKGGCLSLNTGHLGKWLELQGVAPPVGLGMLLVDEAHELSPAWKQVLARHAPGVVSLGDPHQRLVGRASRWSSAKVLEMSQSVRQGSQVDGLVNQSLALDDIGASSERFMGASDRATGVRRYAAWSQVPQSGARLYGSLWRLLQEAHLLVAQGARVHVHPASLRLLQKEAQAPIDAWRSVGRGESSRRWEAFVDACEQRGQGDIPALFSGGFDATALEQLLAALVPAQDAGITLCLAQHAKNLQFDRVAMSACCFITGYETRQAHSPVRAAYLALTRGSQQLWLPGDAMEQLQLSAQRHAETLETRRMEKRRAAGHVKR</sequence>
<evidence type="ECO:0000256" key="1">
    <source>
        <dbReference type="SAM" id="MobiDB-lite"/>
    </source>
</evidence>
<evidence type="ECO:0000313" key="2">
    <source>
        <dbReference type="EMBL" id="KRG72959.1"/>
    </source>
</evidence>
<keyword evidence="3" id="KW-1185">Reference proteome</keyword>
<gene>
    <name evidence="2" type="ORF">ABB28_12845</name>
</gene>
<evidence type="ECO:0000313" key="3">
    <source>
        <dbReference type="Proteomes" id="UP000051386"/>
    </source>
</evidence>
<protein>
    <submittedName>
        <fullName evidence="2">Uncharacterized protein</fullName>
    </submittedName>
</protein>
<dbReference type="PATRIC" id="fig|517011.3.peg.2487"/>
<organism evidence="2 3">
    <name type="scientific">Stenotrophomonas chelatiphaga</name>
    <dbReference type="NCBI Taxonomy" id="517011"/>
    <lineage>
        <taxon>Bacteria</taxon>
        <taxon>Pseudomonadati</taxon>
        <taxon>Pseudomonadota</taxon>
        <taxon>Gammaproteobacteria</taxon>
        <taxon>Lysobacterales</taxon>
        <taxon>Lysobacteraceae</taxon>
        <taxon>Stenotrophomonas</taxon>
    </lineage>
</organism>
<dbReference type="AlphaFoldDB" id="A0A0R0CT53"/>
<comment type="caution">
    <text evidence="2">The sequence shown here is derived from an EMBL/GenBank/DDBJ whole genome shotgun (WGS) entry which is preliminary data.</text>
</comment>
<dbReference type="InterPro" id="IPR027417">
    <property type="entry name" value="P-loop_NTPase"/>
</dbReference>
<dbReference type="EMBL" id="LDJK01000060">
    <property type="protein sequence ID" value="KRG72959.1"/>
    <property type="molecule type" value="Genomic_DNA"/>
</dbReference>
<name>A0A0R0CT53_9GAMM</name>
<dbReference type="SUPFAM" id="SSF52540">
    <property type="entry name" value="P-loop containing nucleoside triphosphate hydrolases"/>
    <property type="match status" value="1"/>
</dbReference>
<proteinExistence type="predicted"/>
<dbReference type="Proteomes" id="UP000051386">
    <property type="component" value="Unassembled WGS sequence"/>
</dbReference>